<dbReference type="Pfam" id="PF13302">
    <property type="entry name" value="Acetyltransf_3"/>
    <property type="match status" value="1"/>
</dbReference>
<dbReference type="InterPro" id="IPR000182">
    <property type="entry name" value="GNAT_dom"/>
</dbReference>
<sequence>MLTTDRLILRQWTEDDFAPFYRMCSDPDVMEFFPSRLTEEESDAMARKIQSLIQERDWGFWAVELRGLDKFIGFTGLHMPKANLPFAPCVEVGWRLAKEHWNRGYATEAATAALHYAFEQLVLDEVVSFTAQTNQRSQAVMEKLGMSNTGENFMHPDVPDDSTLREHVLYRITRSEWQEKYTSHFE</sequence>
<dbReference type="Proteomes" id="UP000565262">
    <property type="component" value="Unassembled WGS sequence"/>
</dbReference>
<reference evidence="2 3" key="1">
    <citation type="submission" date="2020-08" db="EMBL/GenBank/DDBJ databases">
        <title>Oceanospirillum sp. nov. isolated from marine sediment.</title>
        <authorList>
            <person name="Ji X."/>
        </authorList>
    </citation>
    <scope>NUCLEOTIDE SEQUENCE [LARGE SCALE GENOMIC DNA]</scope>
    <source>
        <strain evidence="2 3">D5</strain>
    </source>
</reference>
<evidence type="ECO:0000313" key="2">
    <source>
        <dbReference type="EMBL" id="MBB1485101.1"/>
    </source>
</evidence>
<dbReference type="PANTHER" id="PTHR43792:SF1">
    <property type="entry name" value="N-ACETYLTRANSFERASE DOMAIN-CONTAINING PROTEIN"/>
    <property type="match status" value="1"/>
</dbReference>
<dbReference type="RefSeq" id="WP_182806858.1">
    <property type="nucleotide sequence ID" value="NZ_JACJFM010000001.1"/>
</dbReference>
<keyword evidence="3" id="KW-1185">Reference proteome</keyword>
<evidence type="ECO:0000259" key="1">
    <source>
        <dbReference type="PROSITE" id="PS51186"/>
    </source>
</evidence>
<dbReference type="AlphaFoldDB" id="A0A839IJM0"/>
<gene>
    <name evidence="2" type="ORF">H4O21_00520</name>
</gene>
<dbReference type="Gene3D" id="3.40.630.30">
    <property type="match status" value="1"/>
</dbReference>
<accession>A0A839IJM0</accession>
<dbReference type="GO" id="GO:0016747">
    <property type="term" value="F:acyltransferase activity, transferring groups other than amino-acyl groups"/>
    <property type="evidence" value="ECO:0007669"/>
    <property type="project" value="InterPro"/>
</dbReference>
<dbReference type="PROSITE" id="PS51186">
    <property type="entry name" value="GNAT"/>
    <property type="match status" value="1"/>
</dbReference>
<dbReference type="PANTHER" id="PTHR43792">
    <property type="entry name" value="GNAT FAMILY, PUTATIVE (AFU_ORTHOLOGUE AFUA_3G00765)-RELATED-RELATED"/>
    <property type="match status" value="1"/>
</dbReference>
<proteinExistence type="predicted"/>
<dbReference type="InterPro" id="IPR016181">
    <property type="entry name" value="Acyl_CoA_acyltransferase"/>
</dbReference>
<organism evidence="2 3">
    <name type="scientific">Oceanospirillum sediminis</name>
    <dbReference type="NCBI Taxonomy" id="2760088"/>
    <lineage>
        <taxon>Bacteria</taxon>
        <taxon>Pseudomonadati</taxon>
        <taxon>Pseudomonadota</taxon>
        <taxon>Gammaproteobacteria</taxon>
        <taxon>Oceanospirillales</taxon>
        <taxon>Oceanospirillaceae</taxon>
        <taxon>Oceanospirillum</taxon>
    </lineage>
</organism>
<dbReference type="EMBL" id="JACJFM010000001">
    <property type="protein sequence ID" value="MBB1485101.1"/>
    <property type="molecule type" value="Genomic_DNA"/>
</dbReference>
<evidence type="ECO:0000313" key="3">
    <source>
        <dbReference type="Proteomes" id="UP000565262"/>
    </source>
</evidence>
<name>A0A839IJM0_9GAMM</name>
<keyword evidence="2" id="KW-0808">Transferase</keyword>
<dbReference type="SUPFAM" id="SSF55729">
    <property type="entry name" value="Acyl-CoA N-acyltransferases (Nat)"/>
    <property type="match status" value="1"/>
</dbReference>
<dbReference type="InterPro" id="IPR051531">
    <property type="entry name" value="N-acetyltransferase"/>
</dbReference>
<feature type="domain" description="N-acetyltransferase" evidence="1">
    <location>
        <begin position="7"/>
        <end position="175"/>
    </location>
</feature>
<protein>
    <submittedName>
        <fullName evidence="2">GNAT family N-acetyltransferase</fullName>
    </submittedName>
</protein>
<comment type="caution">
    <text evidence="2">The sequence shown here is derived from an EMBL/GenBank/DDBJ whole genome shotgun (WGS) entry which is preliminary data.</text>
</comment>